<protein>
    <submittedName>
        <fullName evidence="2">MULE domain-containing protein</fullName>
    </submittedName>
</protein>
<sequence length="200" mass="23376">MSKQFAKNCESDKYKYIVKYIEKKRSGSGKLFQELQSDGHKINKLLSSRSVIDENRDPNTSVFDINKFNVHIIRCKIKDNKILNSPSRRSSGNAFFKFHCFPSDFFEVSGKMLLENEGCIKCRAIYDLERKSNVCLKKFRVNLHHVNCKVTLFYDVINEAMITKILQKTSENFSNSSSLYLQFLNDIRRICSINKIDYLK</sequence>
<keyword evidence="1" id="KW-1185">Reference proteome</keyword>
<accession>A0A0K0G5Y2</accession>
<dbReference type="AlphaFoldDB" id="A0A0K0G5Y2"/>
<reference evidence="1" key="1">
    <citation type="submission" date="2014-07" db="EMBL/GenBank/DDBJ databases">
        <authorList>
            <person name="Martin A.A"/>
            <person name="De Silva N."/>
        </authorList>
    </citation>
    <scope>NUCLEOTIDE SEQUENCE</scope>
</reference>
<organism evidence="1 2">
    <name type="scientific">Strongyloides venezuelensis</name>
    <name type="common">Threadworm</name>
    <dbReference type="NCBI Taxonomy" id="75913"/>
    <lineage>
        <taxon>Eukaryota</taxon>
        <taxon>Metazoa</taxon>
        <taxon>Ecdysozoa</taxon>
        <taxon>Nematoda</taxon>
        <taxon>Chromadorea</taxon>
        <taxon>Rhabditida</taxon>
        <taxon>Tylenchina</taxon>
        <taxon>Panagrolaimomorpha</taxon>
        <taxon>Strongyloidoidea</taxon>
        <taxon>Strongyloididae</taxon>
        <taxon>Strongyloides</taxon>
    </lineage>
</organism>
<dbReference type="Proteomes" id="UP000035680">
    <property type="component" value="Unassembled WGS sequence"/>
</dbReference>
<proteinExistence type="predicted"/>
<dbReference type="WBParaSite" id="SVE_2015800.1">
    <property type="protein sequence ID" value="SVE_2015800.1"/>
    <property type="gene ID" value="SVE_2015800"/>
</dbReference>
<reference evidence="2" key="2">
    <citation type="submission" date="2015-08" db="UniProtKB">
        <authorList>
            <consortium name="WormBaseParasite"/>
        </authorList>
    </citation>
    <scope>IDENTIFICATION</scope>
</reference>
<evidence type="ECO:0000313" key="1">
    <source>
        <dbReference type="Proteomes" id="UP000035680"/>
    </source>
</evidence>
<name>A0A0K0G5Y2_STRVS</name>
<evidence type="ECO:0000313" key="2">
    <source>
        <dbReference type="WBParaSite" id="SVE_2015800.1"/>
    </source>
</evidence>